<dbReference type="InterPro" id="IPR002104">
    <property type="entry name" value="Integrase_catalytic"/>
</dbReference>
<dbReference type="Pfam" id="PF14659">
    <property type="entry name" value="Phage_int_SAM_3"/>
    <property type="match status" value="1"/>
</dbReference>
<proteinExistence type="inferred from homology"/>
<dbReference type="InterPro" id="IPR004191">
    <property type="entry name" value="Integrase_Tn916-type_DNA-bd_N"/>
</dbReference>
<dbReference type="CDD" id="cd01189">
    <property type="entry name" value="INT_ICEBs1_C_like"/>
    <property type="match status" value="1"/>
</dbReference>
<dbReference type="Proteomes" id="UP000266698">
    <property type="component" value="Unassembled WGS sequence"/>
</dbReference>
<dbReference type="PANTHER" id="PTHR30629:SF2">
    <property type="entry name" value="PROPHAGE INTEGRASE INTS-RELATED"/>
    <property type="match status" value="1"/>
</dbReference>
<dbReference type="Pfam" id="PF00589">
    <property type="entry name" value="Phage_integrase"/>
    <property type="match status" value="1"/>
</dbReference>
<evidence type="ECO:0000313" key="9">
    <source>
        <dbReference type="EMBL" id="RHL80672.1"/>
    </source>
</evidence>
<evidence type="ECO:0000256" key="4">
    <source>
        <dbReference type="ARBA" id="ARBA00023125"/>
    </source>
</evidence>
<dbReference type="EMBL" id="QRPB01000005">
    <property type="protein sequence ID" value="RHL80672.1"/>
    <property type="molecule type" value="Genomic_DNA"/>
</dbReference>
<accession>A0A396FU69</accession>
<dbReference type="PROSITE" id="PS51898">
    <property type="entry name" value="TYR_RECOMBINASE"/>
    <property type="match status" value="1"/>
</dbReference>
<keyword evidence="4 6" id="KW-0238">DNA-binding</keyword>
<evidence type="ECO:0000256" key="6">
    <source>
        <dbReference type="PROSITE-ProRule" id="PRU01248"/>
    </source>
</evidence>
<keyword evidence="3" id="KW-0229">DNA integration</keyword>
<dbReference type="InterPro" id="IPR011010">
    <property type="entry name" value="DNA_brk_join_enz"/>
</dbReference>
<feature type="domain" description="Tyr recombinase" evidence="7">
    <location>
        <begin position="178"/>
        <end position="367"/>
    </location>
</feature>
<sequence length="367" mass="43280">MARPKRKDKTRTVLRTGELQRSDGSYQYSWTDENHKRRYVYSKTLEALRIKEEAIEKDKSDGIKAEARYVTLDDLYELWKDLKRGLKNNTFENYKYIYETFVRRQIGSKRVSTFLKSDIKRFYNYLVDERGLKPATVDGVHNILHQIFDMAVDDNYIRNNPTNNVLRELKKAHCFKTEKRRGLTRPEQELFMDYLKNSNTAVYWYPVFAVMLGTGLRVGEVTGLRWCDIDLEDGIIDVNHTLVYYDHRTSEGKKGCYFNVNTPKTEAGNRQVPMLDFVKEAFVMEKERQELLGVHCEATIDGYTDFIFLNRFGQPQHQSTLNKAIRRIIRDCNDEQFLKTENPEVLLPHFSCHSLRHPYVKPTTKNL</sequence>
<reference evidence="9 10" key="1">
    <citation type="submission" date="2018-08" db="EMBL/GenBank/DDBJ databases">
        <title>A genome reference for cultivated species of the human gut microbiota.</title>
        <authorList>
            <person name="Zou Y."/>
            <person name="Xue W."/>
            <person name="Luo G."/>
        </authorList>
    </citation>
    <scope>NUCLEOTIDE SEQUENCE [LARGE SCALE GENOMIC DNA]</scope>
    <source>
        <strain evidence="9 10">AF36-2BH</strain>
    </source>
</reference>
<dbReference type="InterPro" id="IPR050808">
    <property type="entry name" value="Phage_Integrase"/>
</dbReference>
<comment type="function">
    <text evidence="1">Site-specific tyrosine recombinase, which acts by catalyzing the cutting and rejoining of the recombining DNA molecules.</text>
</comment>
<evidence type="ECO:0000256" key="3">
    <source>
        <dbReference type="ARBA" id="ARBA00022908"/>
    </source>
</evidence>
<name>A0A396FU69_9FIRM</name>
<dbReference type="InterPro" id="IPR010998">
    <property type="entry name" value="Integrase_recombinase_N"/>
</dbReference>
<dbReference type="GO" id="GO:0006310">
    <property type="term" value="P:DNA recombination"/>
    <property type="evidence" value="ECO:0007669"/>
    <property type="project" value="UniProtKB-KW"/>
</dbReference>
<evidence type="ECO:0000256" key="2">
    <source>
        <dbReference type="ARBA" id="ARBA00008857"/>
    </source>
</evidence>
<feature type="domain" description="Core-binding (CB)" evidence="8">
    <location>
        <begin position="70"/>
        <end position="152"/>
    </location>
</feature>
<evidence type="ECO:0000256" key="5">
    <source>
        <dbReference type="ARBA" id="ARBA00023172"/>
    </source>
</evidence>
<comment type="caution">
    <text evidence="9">The sequence shown here is derived from an EMBL/GenBank/DDBJ whole genome shotgun (WGS) entry which is preliminary data.</text>
</comment>
<dbReference type="Gene3D" id="1.10.443.10">
    <property type="entry name" value="Intergrase catalytic core"/>
    <property type="match status" value="1"/>
</dbReference>
<protein>
    <submittedName>
        <fullName evidence="9">Site-specific integrase</fullName>
    </submittedName>
</protein>
<dbReference type="SUPFAM" id="SSF54171">
    <property type="entry name" value="DNA-binding domain"/>
    <property type="match status" value="1"/>
</dbReference>
<organism evidence="9 10">
    <name type="scientific">Agathobacter rectalis</name>
    <dbReference type="NCBI Taxonomy" id="39491"/>
    <lineage>
        <taxon>Bacteria</taxon>
        <taxon>Bacillati</taxon>
        <taxon>Bacillota</taxon>
        <taxon>Clostridia</taxon>
        <taxon>Lachnospirales</taxon>
        <taxon>Lachnospiraceae</taxon>
        <taxon>Agathobacter</taxon>
    </lineage>
</organism>
<evidence type="ECO:0000313" key="10">
    <source>
        <dbReference type="Proteomes" id="UP000266698"/>
    </source>
</evidence>
<dbReference type="Pfam" id="PF02920">
    <property type="entry name" value="Integrase_DNA"/>
    <property type="match status" value="1"/>
</dbReference>
<dbReference type="InterPro" id="IPR016177">
    <property type="entry name" value="DNA-bd_dom_sf"/>
</dbReference>
<dbReference type="Gene3D" id="1.10.150.130">
    <property type="match status" value="1"/>
</dbReference>
<gene>
    <name evidence="9" type="ORF">DW001_05670</name>
</gene>
<dbReference type="InterPro" id="IPR004107">
    <property type="entry name" value="Integrase_SAM-like_N"/>
</dbReference>
<evidence type="ECO:0000256" key="1">
    <source>
        <dbReference type="ARBA" id="ARBA00003283"/>
    </source>
</evidence>
<dbReference type="InterPro" id="IPR044068">
    <property type="entry name" value="CB"/>
</dbReference>
<evidence type="ECO:0000259" key="8">
    <source>
        <dbReference type="PROSITE" id="PS51900"/>
    </source>
</evidence>
<dbReference type="AlphaFoldDB" id="A0A396FU69"/>
<keyword evidence="5" id="KW-0233">DNA recombination</keyword>
<dbReference type="RefSeq" id="WP_118375182.1">
    <property type="nucleotide sequence ID" value="NZ_QRPB01000005.1"/>
</dbReference>
<dbReference type="SUPFAM" id="SSF56349">
    <property type="entry name" value="DNA breaking-rejoining enzymes"/>
    <property type="match status" value="1"/>
</dbReference>
<dbReference type="InterPro" id="IPR013762">
    <property type="entry name" value="Integrase-like_cat_sf"/>
</dbReference>
<dbReference type="PROSITE" id="PS51900">
    <property type="entry name" value="CB"/>
    <property type="match status" value="1"/>
</dbReference>
<evidence type="ECO:0000259" key="7">
    <source>
        <dbReference type="PROSITE" id="PS51898"/>
    </source>
</evidence>
<comment type="similarity">
    <text evidence="2">Belongs to the 'phage' integrase family.</text>
</comment>
<dbReference type="PANTHER" id="PTHR30629">
    <property type="entry name" value="PROPHAGE INTEGRASE"/>
    <property type="match status" value="1"/>
</dbReference>
<dbReference type="Gene3D" id="3.30.160.60">
    <property type="entry name" value="Classic Zinc Finger"/>
    <property type="match status" value="1"/>
</dbReference>
<dbReference type="GO" id="GO:0008907">
    <property type="term" value="F:integrase activity"/>
    <property type="evidence" value="ECO:0007669"/>
    <property type="project" value="InterPro"/>
</dbReference>
<dbReference type="GO" id="GO:0003677">
    <property type="term" value="F:DNA binding"/>
    <property type="evidence" value="ECO:0007669"/>
    <property type="project" value="UniProtKB-UniRule"/>
</dbReference>